<dbReference type="OrthoDB" id="667396at2759"/>
<feature type="domain" description="Nodulin-like" evidence="3">
    <location>
        <begin position="83"/>
        <end position="130"/>
    </location>
</feature>
<sequence>MDSASLKDSVSLPTASCQSMAIHLIKSHASSGVKSSTQPLAVRRGTRDEEGEKENGEDKLTQEERTTEKIERAIAVLTLYLCIGFITRVLCETSPLWSASLVGAALNFIGYGWVWLIVIGRAPALPFRAMSNFPFFI</sequence>
<keyword evidence="5" id="KW-1185">Reference proteome</keyword>
<dbReference type="InterPro" id="IPR010658">
    <property type="entry name" value="Nodulin-like"/>
</dbReference>
<feature type="compositionally biased region" description="Polar residues" evidence="1">
    <location>
        <begin position="28"/>
        <end position="39"/>
    </location>
</feature>
<evidence type="ECO:0000313" key="5">
    <source>
        <dbReference type="Proteomes" id="UP000634136"/>
    </source>
</evidence>
<evidence type="ECO:0000256" key="2">
    <source>
        <dbReference type="SAM" id="Phobius"/>
    </source>
</evidence>
<reference evidence="4" key="1">
    <citation type="submission" date="2020-09" db="EMBL/GenBank/DDBJ databases">
        <title>Genome-Enabled Discovery of Anthraquinone Biosynthesis in Senna tora.</title>
        <authorList>
            <person name="Kang S.-H."/>
            <person name="Pandey R.P."/>
            <person name="Lee C.-M."/>
            <person name="Sim J.-S."/>
            <person name="Jeong J.-T."/>
            <person name="Choi B.-S."/>
            <person name="Jung M."/>
            <person name="Ginzburg D."/>
            <person name="Zhao K."/>
            <person name="Won S.Y."/>
            <person name="Oh T.-J."/>
            <person name="Yu Y."/>
            <person name="Kim N.-H."/>
            <person name="Lee O.R."/>
            <person name="Lee T.-H."/>
            <person name="Bashyal P."/>
            <person name="Kim T.-S."/>
            <person name="Lee W.-H."/>
            <person name="Kawkins C."/>
            <person name="Kim C.-K."/>
            <person name="Kim J.S."/>
            <person name="Ahn B.O."/>
            <person name="Rhee S.Y."/>
            <person name="Sohng J.K."/>
        </authorList>
    </citation>
    <scope>NUCLEOTIDE SEQUENCE</scope>
    <source>
        <tissue evidence="4">Leaf</tissue>
    </source>
</reference>
<keyword evidence="2" id="KW-1133">Transmembrane helix</keyword>
<evidence type="ECO:0000259" key="3">
    <source>
        <dbReference type="Pfam" id="PF06813"/>
    </source>
</evidence>
<accession>A0A834XIV9</accession>
<feature type="transmembrane region" description="Helical" evidence="2">
    <location>
        <begin position="96"/>
        <end position="118"/>
    </location>
</feature>
<dbReference type="AlphaFoldDB" id="A0A834XIV9"/>
<gene>
    <name evidence="4" type="ORF">G2W53_000998</name>
</gene>
<dbReference type="EMBL" id="JAAIUW010000001">
    <property type="protein sequence ID" value="KAF7844093.1"/>
    <property type="molecule type" value="Genomic_DNA"/>
</dbReference>
<feature type="compositionally biased region" description="Basic and acidic residues" evidence="1">
    <location>
        <begin position="45"/>
        <end position="65"/>
    </location>
</feature>
<evidence type="ECO:0000313" key="4">
    <source>
        <dbReference type="EMBL" id="KAF7844093.1"/>
    </source>
</evidence>
<dbReference type="Pfam" id="PF06813">
    <property type="entry name" value="Nodulin-like"/>
    <property type="match status" value="1"/>
</dbReference>
<keyword evidence="2" id="KW-0812">Transmembrane</keyword>
<organism evidence="4 5">
    <name type="scientific">Senna tora</name>
    <dbReference type="NCBI Taxonomy" id="362788"/>
    <lineage>
        <taxon>Eukaryota</taxon>
        <taxon>Viridiplantae</taxon>
        <taxon>Streptophyta</taxon>
        <taxon>Embryophyta</taxon>
        <taxon>Tracheophyta</taxon>
        <taxon>Spermatophyta</taxon>
        <taxon>Magnoliopsida</taxon>
        <taxon>eudicotyledons</taxon>
        <taxon>Gunneridae</taxon>
        <taxon>Pentapetalae</taxon>
        <taxon>rosids</taxon>
        <taxon>fabids</taxon>
        <taxon>Fabales</taxon>
        <taxon>Fabaceae</taxon>
        <taxon>Caesalpinioideae</taxon>
        <taxon>Cassia clade</taxon>
        <taxon>Senna</taxon>
    </lineage>
</organism>
<name>A0A834XIV9_9FABA</name>
<dbReference type="Proteomes" id="UP000634136">
    <property type="component" value="Unassembled WGS sequence"/>
</dbReference>
<feature type="transmembrane region" description="Helical" evidence="2">
    <location>
        <begin position="73"/>
        <end position="90"/>
    </location>
</feature>
<evidence type="ECO:0000256" key="1">
    <source>
        <dbReference type="SAM" id="MobiDB-lite"/>
    </source>
</evidence>
<keyword evidence="2" id="KW-0472">Membrane</keyword>
<protein>
    <submittedName>
        <fullName evidence="4">Protein NUCLEAR FUSION DEFECTIVE 4-like</fullName>
    </submittedName>
</protein>
<proteinExistence type="predicted"/>
<comment type="caution">
    <text evidence="4">The sequence shown here is derived from an EMBL/GenBank/DDBJ whole genome shotgun (WGS) entry which is preliminary data.</text>
</comment>
<feature type="region of interest" description="Disordered" evidence="1">
    <location>
        <begin position="28"/>
        <end position="65"/>
    </location>
</feature>